<sequence>MLLSIDEFLWALRRDGFAVSTAQAIDVARACELVGFGSRAALRDAIGAVVVDRAADLRRYHASFDRFFSPEGAHVGDLWARLRERGFSEGELSALRDLLNAAAERSGVSGDAIGFQALAGTAGELERALQSAGIARVLAPMTSSLQVGFFAQRVMDQLGVPAVASALRRIRSALEEALGEERGRALAEALGAEMERMRHRVREHVTLALRRFDGDERATPGRMDVPFASLGEGEMEEVRRAVRALSERLRGAERVRRRRARRGRIDPHRTLRRSLQTGGVPFHPARRARRRDKPRLMVLCDVSDSVRVAARFMLEFVCAAQELFDRTRSFVFVSELAETTELFAALPTSSALERIQRGEVVSRAHNSNYGRVLSAFEERHGREVDRRVTLVILGDGRTNYFADQAEVVRRLRDRARALLWLCPEGPGAWGTGDSAMLRYAAASTKVLVARTARELETAAREVVARRA</sequence>
<dbReference type="AlphaFoldDB" id="A0A150Q119"/>
<gene>
    <name evidence="1" type="ORF">BE15_40780</name>
</gene>
<dbReference type="PANTHER" id="PTHR39338:SF5">
    <property type="entry name" value="BLR6139 PROTEIN"/>
    <property type="match status" value="1"/>
</dbReference>
<reference evidence="1 2" key="1">
    <citation type="submission" date="2014-02" db="EMBL/GenBank/DDBJ databases">
        <title>The small core and large imbalanced accessory genome model reveals a collaborative survival strategy of Sorangium cellulosum strains in nature.</title>
        <authorList>
            <person name="Han K."/>
            <person name="Peng R."/>
            <person name="Blom J."/>
            <person name="Li Y.-Z."/>
        </authorList>
    </citation>
    <scope>NUCLEOTIDE SEQUENCE [LARGE SCALE GENOMIC DNA]</scope>
    <source>
        <strain evidence="1 2">So0008-312</strain>
    </source>
</reference>
<evidence type="ECO:0000313" key="1">
    <source>
        <dbReference type="EMBL" id="KYF61659.1"/>
    </source>
</evidence>
<dbReference type="InterPro" id="IPR008912">
    <property type="entry name" value="Uncharacterised_CoxE"/>
</dbReference>
<comment type="caution">
    <text evidence="1">The sequence shown here is derived from an EMBL/GenBank/DDBJ whole genome shotgun (WGS) entry which is preliminary data.</text>
</comment>
<organism evidence="1 2">
    <name type="scientific">Sorangium cellulosum</name>
    <name type="common">Polyangium cellulosum</name>
    <dbReference type="NCBI Taxonomy" id="56"/>
    <lineage>
        <taxon>Bacteria</taxon>
        <taxon>Pseudomonadati</taxon>
        <taxon>Myxococcota</taxon>
        <taxon>Polyangia</taxon>
        <taxon>Polyangiales</taxon>
        <taxon>Polyangiaceae</taxon>
        <taxon>Sorangium</taxon>
    </lineage>
</organism>
<accession>A0A150Q119</accession>
<protein>
    <recommendedName>
        <fullName evidence="3">von Willebrand factor A</fullName>
    </recommendedName>
</protein>
<dbReference type="OrthoDB" id="9790469at2"/>
<dbReference type="RefSeq" id="WP_061612979.1">
    <property type="nucleotide sequence ID" value="NZ_JEMA01001164.1"/>
</dbReference>
<name>A0A150Q119_SORCE</name>
<dbReference type="Pfam" id="PF05762">
    <property type="entry name" value="VWA_CoxE"/>
    <property type="match status" value="1"/>
</dbReference>
<proteinExistence type="predicted"/>
<evidence type="ECO:0008006" key="3">
    <source>
        <dbReference type="Google" id="ProtNLM"/>
    </source>
</evidence>
<dbReference type="PANTHER" id="PTHR39338">
    <property type="entry name" value="BLL5662 PROTEIN-RELATED"/>
    <property type="match status" value="1"/>
</dbReference>
<dbReference type="EMBL" id="JEMA01001164">
    <property type="protein sequence ID" value="KYF61659.1"/>
    <property type="molecule type" value="Genomic_DNA"/>
</dbReference>
<evidence type="ECO:0000313" key="2">
    <source>
        <dbReference type="Proteomes" id="UP000075260"/>
    </source>
</evidence>
<dbReference type="Proteomes" id="UP000075260">
    <property type="component" value="Unassembled WGS sequence"/>
</dbReference>